<sequence>MKCHKGTKENIFLLHVKILAKYREFYDIPHNSGTSVTSRYDIALAENIGSTELKASKLKNRDGTPAAPGNQQRGTPHTGGLKSKRKDHSVTHSLKSSPPTELQVNKKDELDKGSLKDTPQSKPDVSKKDKSGNNSLGKTKKQKENTIKNGLTESTLKGDDMEGLKVNNKSAYIKKKALKNSLKREVSSGLKVSKKGEYATNSPKESPTDVLKARNKDKSENHSSGKAETSKSEDNTKKDELPGQ</sequence>
<name>W7ALB9_9APIC</name>
<protein>
    <submittedName>
        <fullName evidence="2">Uncharacterized protein</fullName>
    </submittedName>
</protein>
<evidence type="ECO:0000313" key="3">
    <source>
        <dbReference type="Proteomes" id="UP000030640"/>
    </source>
</evidence>
<dbReference type="OrthoDB" id="384093at2759"/>
<accession>W7ALB9</accession>
<feature type="region of interest" description="Disordered" evidence="1">
    <location>
        <begin position="54"/>
        <end position="244"/>
    </location>
</feature>
<feature type="compositionally biased region" description="Polar residues" evidence="1">
    <location>
        <begin position="91"/>
        <end position="103"/>
    </location>
</feature>
<evidence type="ECO:0000256" key="1">
    <source>
        <dbReference type="SAM" id="MobiDB-lite"/>
    </source>
</evidence>
<feature type="compositionally biased region" description="Basic and acidic residues" evidence="1">
    <location>
        <begin position="104"/>
        <end position="115"/>
    </location>
</feature>
<feature type="compositionally biased region" description="Basic and acidic residues" evidence="1">
    <location>
        <begin position="211"/>
        <end position="244"/>
    </location>
</feature>
<dbReference type="VEuPathDB" id="PlasmoDB:C922_00428"/>
<dbReference type="RefSeq" id="XP_008814266.1">
    <property type="nucleotide sequence ID" value="XM_008816044.1"/>
</dbReference>
<reference evidence="2 3" key="1">
    <citation type="submission" date="2013-02" db="EMBL/GenBank/DDBJ databases">
        <title>The Genome Sequence of Plasmodium inui San Antonio 1.</title>
        <authorList>
            <consortium name="The Broad Institute Genome Sequencing Platform"/>
            <consortium name="The Broad Institute Genome Sequencing Center for Infectious Disease"/>
            <person name="Neafsey D."/>
            <person name="Cheeseman I."/>
            <person name="Volkman S."/>
            <person name="Adams J."/>
            <person name="Walker B."/>
            <person name="Young S.K."/>
            <person name="Zeng Q."/>
            <person name="Gargeya S."/>
            <person name="Fitzgerald M."/>
            <person name="Haas B."/>
            <person name="Abouelleil A."/>
            <person name="Alvarado L."/>
            <person name="Arachchi H.M."/>
            <person name="Berlin A.M."/>
            <person name="Chapman S.B."/>
            <person name="Dewar J."/>
            <person name="Goldberg J."/>
            <person name="Griggs A."/>
            <person name="Gujja S."/>
            <person name="Hansen M."/>
            <person name="Howarth C."/>
            <person name="Imamovic A."/>
            <person name="Larimer J."/>
            <person name="McCowan C."/>
            <person name="Murphy C."/>
            <person name="Neiman D."/>
            <person name="Pearson M."/>
            <person name="Priest M."/>
            <person name="Roberts A."/>
            <person name="Saif S."/>
            <person name="Shea T."/>
            <person name="Sisk P."/>
            <person name="Sykes S."/>
            <person name="Wortman J."/>
            <person name="Nusbaum C."/>
            <person name="Birren B."/>
        </authorList>
    </citation>
    <scope>NUCLEOTIDE SEQUENCE [LARGE SCALE GENOMIC DNA]</scope>
    <source>
        <strain evidence="2 3">San Antonio 1</strain>
    </source>
</reference>
<organism evidence="2 3">
    <name type="scientific">Plasmodium inui San Antonio 1</name>
    <dbReference type="NCBI Taxonomy" id="1237626"/>
    <lineage>
        <taxon>Eukaryota</taxon>
        <taxon>Sar</taxon>
        <taxon>Alveolata</taxon>
        <taxon>Apicomplexa</taxon>
        <taxon>Aconoidasida</taxon>
        <taxon>Haemosporida</taxon>
        <taxon>Plasmodiidae</taxon>
        <taxon>Plasmodium</taxon>
        <taxon>Plasmodium (Plasmodium)</taxon>
    </lineage>
</organism>
<dbReference type="Proteomes" id="UP000030640">
    <property type="component" value="Unassembled WGS sequence"/>
</dbReference>
<keyword evidence="3" id="KW-1185">Reference proteome</keyword>
<dbReference type="GeneID" id="20035702"/>
<evidence type="ECO:0000313" key="2">
    <source>
        <dbReference type="EMBL" id="EUD69564.1"/>
    </source>
</evidence>
<gene>
    <name evidence="2" type="ORF">C922_00428</name>
</gene>
<proteinExistence type="predicted"/>
<dbReference type="EMBL" id="KI965460">
    <property type="protein sequence ID" value="EUD69564.1"/>
    <property type="molecule type" value="Genomic_DNA"/>
</dbReference>
<dbReference type="AlphaFoldDB" id="W7ALB9"/>